<gene>
    <name evidence="9" type="ORF">SAMN02745220_05074</name>
</gene>
<dbReference type="Proteomes" id="UP000184603">
    <property type="component" value="Unassembled WGS sequence"/>
</dbReference>
<dbReference type="Pfam" id="PF22022">
    <property type="entry name" value="Phage_int_M"/>
    <property type="match status" value="1"/>
</dbReference>
<dbReference type="InterPro" id="IPR010998">
    <property type="entry name" value="Integrase_recombinase_N"/>
</dbReference>
<dbReference type="Gene3D" id="3.30.160.390">
    <property type="entry name" value="Integrase, DNA-binding domain"/>
    <property type="match status" value="1"/>
</dbReference>
<keyword evidence="3 5" id="KW-0238">DNA-binding</keyword>
<evidence type="ECO:0000256" key="6">
    <source>
        <dbReference type="SAM" id="MobiDB-lite"/>
    </source>
</evidence>
<evidence type="ECO:0000259" key="7">
    <source>
        <dbReference type="PROSITE" id="PS51898"/>
    </source>
</evidence>
<dbReference type="PANTHER" id="PTHR30629:SF2">
    <property type="entry name" value="PROPHAGE INTEGRASE INTS-RELATED"/>
    <property type="match status" value="1"/>
</dbReference>
<evidence type="ECO:0000256" key="4">
    <source>
        <dbReference type="ARBA" id="ARBA00023172"/>
    </source>
</evidence>
<dbReference type="CDD" id="cd00801">
    <property type="entry name" value="INT_P4_C"/>
    <property type="match status" value="1"/>
</dbReference>
<comment type="similarity">
    <text evidence="1">Belongs to the 'phage' integrase family.</text>
</comment>
<evidence type="ECO:0000259" key="8">
    <source>
        <dbReference type="PROSITE" id="PS51900"/>
    </source>
</evidence>
<dbReference type="GO" id="GO:0003677">
    <property type="term" value="F:DNA binding"/>
    <property type="evidence" value="ECO:0007669"/>
    <property type="project" value="UniProtKB-UniRule"/>
</dbReference>
<dbReference type="EMBL" id="FRFE01000052">
    <property type="protein sequence ID" value="SHO53343.1"/>
    <property type="molecule type" value="Genomic_DNA"/>
</dbReference>
<name>A0A1M7YL42_9BACT</name>
<dbReference type="Pfam" id="PF13356">
    <property type="entry name" value="Arm-DNA-bind_3"/>
    <property type="match status" value="1"/>
</dbReference>
<dbReference type="InterPro" id="IPR002104">
    <property type="entry name" value="Integrase_catalytic"/>
</dbReference>
<keyword evidence="4" id="KW-0233">DNA recombination</keyword>
<dbReference type="Pfam" id="PF00589">
    <property type="entry name" value="Phage_integrase"/>
    <property type="match status" value="1"/>
</dbReference>
<dbReference type="PROSITE" id="PS51900">
    <property type="entry name" value="CB"/>
    <property type="match status" value="1"/>
</dbReference>
<dbReference type="InterPro" id="IPR050808">
    <property type="entry name" value="Phage_Integrase"/>
</dbReference>
<keyword evidence="2" id="KW-0229">DNA integration</keyword>
<organism evidence="9 10">
    <name type="scientific">Desulfopila aestuarii DSM 18488</name>
    <dbReference type="NCBI Taxonomy" id="1121416"/>
    <lineage>
        <taxon>Bacteria</taxon>
        <taxon>Pseudomonadati</taxon>
        <taxon>Thermodesulfobacteriota</taxon>
        <taxon>Desulfobulbia</taxon>
        <taxon>Desulfobulbales</taxon>
        <taxon>Desulfocapsaceae</taxon>
        <taxon>Desulfopila</taxon>
    </lineage>
</organism>
<sequence>MSKLTAVQVRNAKPKDKPYKLSDGYGMHLHVAPTGAKTWRYRFRIDNNESTYTLGEYPAMSLEQARSARTKARETVKAGKNPAHVKRKKRQEERKQQIEEKLALQNTFQSIAREWIENQRSGWSHDHAEAVKTTLQADAFPKIGDLPIDSISPPMVLDIIRTIEDRGSQEMAKKVLQRITAVFRYAIQTGRATYNPASEMKGALKPKKVQHRPALSAEELPKFLHKLHHGDIHITTRLAIEFTILTATRSGEVRGATWDEINLDDNLWKIPAARMKMNTPQTIPLSQQAIAILKQAKELFGETGLIFPGIRQGSPQLSENTMLYALYRLGYHSRATIHGFRATFSTIANESGFDSDIIEKALAHEERNKVRAAYHRSEYIEQRRELMQWWADYLDKAVQNIPT</sequence>
<evidence type="ECO:0000256" key="3">
    <source>
        <dbReference type="ARBA" id="ARBA00023125"/>
    </source>
</evidence>
<dbReference type="Gene3D" id="1.10.150.130">
    <property type="match status" value="1"/>
</dbReference>
<dbReference type="PROSITE" id="PS51898">
    <property type="entry name" value="TYR_RECOMBINASE"/>
    <property type="match status" value="1"/>
</dbReference>
<accession>A0A1M7YL42</accession>
<proteinExistence type="inferred from homology"/>
<reference evidence="9 10" key="1">
    <citation type="submission" date="2016-12" db="EMBL/GenBank/DDBJ databases">
        <authorList>
            <person name="Song W.-J."/>
            <person name="Kurnit D.M."/>
        </authorList>
    </citation>
    <scope>NUCLEOTIDE SEQUENCE [LARGE SCALE GENOMIC DNA]</scope>
    <source>
        <strain evidence="9 10">DSM 18488</strain>
    </source>
</reference>
<evidence type="ECO:0000313" key="10">
    <source>
        <dbReference type="Proteomes" id="UP000184603"/>
    </source>
</evidence>
<dbReference type="PANTHER" id="PTHR30629">
    <property type="entry name" value="PROPHAGE INTEGRASE"/>
    <property type="match status" value="1"/>
</dbReference>
<dbReference type="RefSeq" id="WP_073616920.1">
    <property type="nucleotide sequence ID" value="NZ_FRFE01000052.1"/>
</dbReference>
<evidence type="ECO:0000256" key="2">
    <source>
        <dbReference type="ARBA" id="ARBA00022908"/>
    </source>
</evidence>
<protein>
    <submittedName>
        <fullName evidence="9">Integrase</fullName>
    </submittedName>
</protein>
<dbReference type="InterPro" id="IPR013762">
    <property type="entry name" value="Integrase-like_cat_sf"/>
</dbReference>
<dbReference type="OrthoDB" id="9775880at2"/>
<keyword evidence="10" id="KW-1185">Reference proteome</keyword>
<dbReference type="InterPro" id="IPR011010">
    <property type="entry name" value="DNA_brk_join_enz"/>
</dbReference>
<dbReference type="InterPro" id="IPR038488">
    <property type="entry name" value="Integrase_DNA-bd_sf"/>
</dbReference>
<evidence type="ECO:0000256" key="5">
    <source>
        <dbReference type="PROSITE-ProRule" id="PRU01248"/>
    </source>
</evidence>
<dbReference type="Gene3D" id="1.10.443.10">
    <property type="entry name" value="Intergrase catalytic core"/>
    <property type="match status" value="1"/>
</dbReference>
<feature type="domain" description="Tyr recombinase" evidence="7">
    <location>
        <begin position="210"/>
        <end position="387"/>
    </location>
</feature>
<dbReference type="SUPFAM" id="SSF56349">
    <property type="entry name" value="DNA breaking-rejoining enzymes"/>
    <property type="match status" value="1"/>
</dbReference>
<evidence type="ECO:0000256" key="1">
    <source>
        <dbReference type="ARBA" id="ARBA00008857"/>
    </source>
</evidence>
<evidence type="ECO:0000313" key="9">
    <source>
        <dbReference type="EMBL" id="SHO53343.1"/>
    </source>
</evidence>
<feature type="region of interest" description="Disordered" evidence="6">
    <location>
        <begin position="73"/>
        <end position="95"/>
    </location>
</feature>
<dbReference type="InterPro" id="IPR053876">
    <property type="entry name" value="Phage_int_M"/>
</dbReference>
<dbReference type="GO" id="GO:0006310">
    <property type="term" value="P:DNA recombination"/>
    <property type="evidence" value="ECO:0007669"/>
    <property type="project" value="UniProtKB-KW"/>
</dbReference>
<dbReference type="AlphaFoldDB" id="A0A1M7YL42"/>
<dbReference type="GO" id="GO:0015074">
    <property type="term" value="P:DNA integration"/>
    <property type="evidence" value="ECO:0007669"/>
    <property type="project" value="UniProtKB-KW"/>
</dbReference>
<dbReference type="InterPro" id="IPR044068">
    <property type="entry name" value="CB"/>
</dbReference>
<feature type="domain" description="Core-binding (CB)" evidence="8">
    <location>
        <begin position="106"/>
        <end position="187"/>
    </location>
</feature>
<dbReference type="InterPro" id="IPR025166">
    <property type="entry name" value="Integrase_DNA_bind_dom"/>
</dbReference>